<feature type="compositionally biased region" description="Polar residues" evidence="1">
    <location>
        <begin position="39"/>
        <end position="56"/>
    </location>
</feature>
<reference evidence="2" key="1">
    <citation type="submission" date="2020-03" db="EMBL/GenBank/DDBJ databases">
        <title>A high-quality chromosome-level genome assembly of a woody plant with both climbing and erect habits, Rhamnella rubrinervis.</title>
        <authorList>
            <person name="Lu Z."/>
            <person name="Yang Y."/>
            <person name="Zhu X."/>
            <person name="Sun Y."/>
        </authorList>
    </citation>
    <scope>NUCLEOTIDE SEQUENCE</scope>
    <source>
        <strain evidence="2">BYM</strain>
        <tissue evidence="2">Leaf</tissue>
    </source>
</reference>
<dbReference type="AlphaFoldDB" id="A0A8K0HB69"/>
<name>A0A8K0HB69_9ROSA</name>
<dbReference type="PANTHER" id="PTHR34418">
    <property type="entry name" value="NUCLEAR PORE COMPLEX PROTEIN NUP214 ISOFORM X1"/>
    <property type="match status" value="1"/>
</dbReference>
<organism evidence="2 3">
    <name type="scientific">Rhamnella rubrinervis</name>
    <dbReference type="NCBI Taxonomy" id="2594499"/>
    <lineage>
        <taxon>Eukaryota</taxon>
        <taxon>Viridiplantae</taxon>
        <taxon>Streptophyta</taxon>
        <taxon>Embryophyta</taxon>
        <taxon>Tracheophyta</taxon>
        <taxon>Spermatophyta</taxon>
        <taxon>Magnoliopsida</taxon>
        <taxon>eudicotyledons</taxon>
        <taxon>Gunneridae</taxon>
        <taxon>Pentapetalae</taxon>
        <taxon>rosids</taxon>
        <taxon>fabids</taxon>
        <taxon>Rosales</taxon>
        <taxon>Rhamnaceae</taxon>
        <taxon>rhamnoid group</taxon>
        <taxon>Rhamneae</taxon>
        <taxon>Rhamnella</taxon>
    </lineage>
</organism>
<evidence type="ECO:0000313" key="3">
    <source>
        <dbReference type="Proteomes" id="UP000796880"/>
    </source>
</evidence>
<evidence type="ECO:0000313" key="2">
    <source>
        <dbReference type="EMBL" id="KAF3449126.1"/>
    </source>
</evidence>
<dbReference type="InterPro" id="IPR044694">
    <property type="entry name" value="NUP214"/>
</dbReference>
<dbReference type="Proteomes" id="UP000796880">
    <property type="component" value="Unassembled WGS sequence"/>
</dbReference>
<evidence type="ECO:0000256" key="1">
    <source>
        <dbReference type="SAM" id="MobiDB-lite"/>
    </source>
</evidence>
<keyword evidence="3" id="KW-1185">Reference proteome</keyword>
<dbReference type="GO" id="GO:0006405">
    <property type="term" value="P:RNA export from nucleus"/>
    <property type="evidence" value="ECO:0007669"/>
    <property type="project" value="InterPro"/>
</dbReference>
<dbReference type="PANTHER" id="PTHR34418:SF3">
    <property type="entry name" value="NUCLEAR PORE COMPLEX PROTEIN NUP214"/>
    <property type="match status" value="1"/>
</dbReference>
<dbReference type="EMBL" id="VOIH02000004">
    <property type="protein sequence ID" value="KAF3449126.1"/>
    <property type="molecule type" value="Genomic_DNA"/>
</dbReference>
<feature type="region of interest" description="Disordered" evidence="1">
    <location>
        <begin position="1"/>
        <end position="56"/>
    </location>
</feature>
<accession>A0A8K0HB69</accession>
<protein>
    <submittedName>
        <fullName evidence="2">Uncharacterized protein</fullName>
    </submittedName>
</protein>
<proteinExistence type="predicted"/>
<dbReference type="OrthoDB" id="248320at2759"/>
<feature type="compositionally biased region" description="Low complexity" evidence="1">
    <location>
        <begin position="11"/>
        <end position="30"/>
    </location>
</feature>
<comment type="caution">
    <text evidence="2">The sequence shown here is derived from an EMBL/GenBank/DDBJ whole genome shotgun (WGS) entry which is preliminary data.</text>
</comment>
<sequence>MNVPSGELFRPASFNFQSPSQPSQPTNSSAFSGGFGPGTTAQSPTPSGFGQPSQIGAGQQALGSVLGAFGQSRQLGTGVPGSGFGSPSGFGAGFSGNSPTGGFSSASTGGAFAGAASTGGGFASMASGARGFAGLASGGGGLEVWFQPEYLLVPLRLVLVLEELQQAVGFPVAHGNRQIYYLIQSQLIIFIFLVKIFSVWIPGFGGQQGTGGFSAFSSNTGGTGKPPELFTQMRKHREICNANVIRETSLFRHYETVGRTVHIVNLDPAAEKFDYPVAMGV</sequence>
<dbReference type="GO" id="GO:0017056">
    <property type="term" value="F:structural constituent of nuclear pore"/>
    <property type="evidence" value="ECO:0007669"/>
    <property type="project" value="InterPro"/>
</dbReference>
<gene>
    <name evidence="2" type="ORF">FNV43_RR09851</name>
</gene>